<proteinExistence type="inferred from homology"/>
<gene>
    <name evidence="16" type="ORF">GRJ2_002627700</name>
</gene>
<dbReference type="GO" id="GO:0042613">
    <property type="term" value="C:MHC class II protein complex"/>
    <property type="evidence" value="ECO:0007669"/>
    <property type="project" value="UniProtKB-KW"/>
</dbReference>
<dbReference type="Pfam" id="PF07654">
    <property type="entry name" value="C1-set"/>
    <property type="match status" value="1"/>
</dbReference>
<dbReference type="SUPFAM" id="SSF56672">
    <property type="entry name" value="DNA/RNA polymerases"/>
    <property type="match status" value="1"/>
</dbReference>
<accession>A0ABC9XW50</accession>
<comment type="similarity">
    <text evidence="2">Belongs to the MHC class II family.</text>
</comment>
<dbReference type="PANTHER" id="PTHR19944">
    <property type="entry name" value="MHC CLASS II-RELATED"/>
    <property type="match status" value="1"/>
</dbReference>
<evidence type="ECO:0000256" key="4">
    <source>
        <dbReference type="ARBA" id="ARBA00022729"/>
    </source>
</evidence>
<comment type="subcellular location">
    <subcellularLocation>
        <location evidence="1">Membrane</location>
        <topology evidence="1">Single-pass type I membrane protein</topology>
    </subcellularLocation>
</comment>
<dbReference type="PROSITE" id="PS50878">
    <property type="entry name" value="RT_POL"/>
    <property type="match status" value="1"/>
</dbReference>
<dbReference type="Gene3D" id="3.10.320.10">
    <property type="entry name" value="Class II Histocompatibility Antigen, M Beta Chain, Chain B, domain 1"/>
    <property type="match status" value="1"/>
</dbReference>
<dbReference type="AlphaFoldDB" id="A0ABC9XW50"/>
<keyword evidence="17" id="KW-1185">Reference proteome</keyword>
<keyword evidence="8 12" id="KW-0472">Membrane</keyword>
<sequence length="533" mass="60082">MAGGRGVPLALLAVLALQGVGAVKVGNTIIQAEFYQRDEKLQQENAEFMFEFDGDELFHVDLQKAETIWRLPEFGEFTSFEAQGALQNMAVGKQNLEIMMKASNRSRATIAPPEMTVFSKNPVQLEDPNVLICYVDKFWPPVLSIKWLKNGQEVTDGVLETVFYRGPETTFRKFSYLPFIPGRGDYYDCRVEHEGLPSALLKHWEPQMPLPTSESTETLVCALGLAVGIVGIIVGTILIIKAMKMNSARNQRGLLGLAEWVDEGKAVDVIYLDFSKAFDTVSHSVLLEKLVAHGLDGCILHWVKNWLEGRAQRVVVNGAQSSWRPVTSGVPQGSVLGPVLFNICINDLDEGIECALSKFADDTILGESVDPLEGRKALQRDLDRLDGWAEASWMRFNKAKCWVLPLGHTNRVQRRATKLVKGLEHNSCEEWLRELRLFSLEKRRLRGDLIALYSCLKGGCSEMAIGLFSQVTSERLRGNDLQLCQGRFRLALRKTFFTKRVFRHWNRLPREVVESPSLEVFKRDVDVALWDIV</sequence>
<feature type="chain" id="PRO_5044759892" evidence="13">
    <location>
        <begin position="23"/>
        <end position="533"/>
    </location>
</feature>
<dbReference type="GO" id="GO:0002504">
    <property type="term" value="P:antigen processing and presentation of peptide or polysaccharide antigen via MHC class II"/>
    <property type="evidence" value="ECO:0007669"/>
    <property type="project" value="UniProtKB-KW"/>
</dbReference>
<evidence type="ECO:0000256" key="13">
    <source>
        <dbReference type="SAM" id="SignalP"/>
    </source>
</evidence>
<feature type="signal peptide" evidence="13">
    <location>
        <begin position="1"/>
        <end position="22"/>
    </location>
</feature>
<dbReference type="InterPro" id="IPR036179">
    <property type="entry name" value="Ig-like_dom_sf"/>
</dbReference>
<evidence type="ECO:0000259" key="14">
    <source>
        <dbReference type="PROSITE" id="PS50835"/>
    </source>
</evidence>
<dbReference type="GO" id="GO:0002250">
    <property type="term" value="P:adaptive immune response"/>
    <property type="evidence" value="ECO:0007669"/>
    <property type="project" value="UniProtKB-KW"/>
</dbReference>
<evidence type="ECO:0000256" key="6">
    <source>
        <dbReference type="ARBA" id="ARBA00022989"/>
    </source>
</evidence>
<evidence type="ECO:0000256" key="8">
    <source>
        <dbReference type="ARBA" id="ARBA00023136"/>
    </source>
</evidence>
<protein>
    <submittedName>
        <fullName evidence="16">Mamu class II histocompatibility antigen, DR alpha chain-like</fullName>
    </submittedName>
</protein>
<dbReference type="PROSITE" id="PS00290">
    <property type="entry name" value="IG_MHC"/>
    <property type="match status" value="1"/>
</dbReference>
<keyword evidence="6 12" id="KW-1133">Transmembrane helix</keyword>
<dbReference type="InterPro" id="IPR000477">
    <property type="entry name" value="RT_dom"/>
</dbReference>
<dbReference type="Gene3D" id="2.60.40.10">
    <property type="entry name" value="Immunoglobulins"/>
    <property type="match status" value="1"/>
</dbReference>
<organism evidence="16 17">
    <name type="scientific">Grus japonensis</name>
    <name type="common">Japanese crane</name>
    <name type="synonym">Red-crowned crane</name>
    <dbReference type="NCBI Taxonomy" id="30415"/>
    <lineage>
        <taxon>Eukaryota</taxon>
        <taxon>Metazoa</taxon>
        <taxon>Chordata</taxon>
        <taxon>Craniata</taxon>
        <taxon>Vertebrata</taxon>
        <taxon>Euteleostomi</taxon>
        <taxon>Archelosauria</taxon>
        <taxon>Archosauria</taxon>
        <taxon>Dinosauria</taxon>
        <taxon>Saurischia</taxon>
        <taxon>Theropoda</taxon>
        <taxon>Coelurosauria</taxon>
        <taxon>Aves</taxon>
        <taxon>Neognathae</taxon>
        <taxon>Neoaves</taxon>
        <taxon>Gruiformes</taxon>
        <taxon>Gruidae</taxon>
        <taxon>Grus</taxon>
    </lineage>
</organism>
<feature type="domain" description="Ig-like" evidence="14">
    <location>
        <begin position="113"/>
        <end position="193"/>
    </location>
</feature>
<dbReference type="InterPro" id="IPR001003">
    <property type="entry name" value="MHC_II_a_N"/>
</dbReference>
<keyword evidence="3 12" id="KW-0812">Transmembrane</keyword>
<dbReference type="SUPFAM" id="SSF48726">
    <property type="entry name" value="Immunoglobulin"/>
    <property type="match status" value="1"/>
</dbReference>
<evidence type="ECO:0000256" key="12">
    <source>
        <dbReference type="SAM" id="Phobius"/>
    </source>
</evidence>
<dbReference type="PROSITE" id="PS50835">
    <property type="entry name" value="IG_LIKE"/>
    <property type="match status" value="1"/>
</dbReference>
<keyword evidence="10" id="KW-0325">Glycoprotein</keyword>
<keyword evidence="7" id="KW-1064">Adaptive immunity</keyword>
<evidence type="ECO:0000256" key="5">
    <source>
        <dbReference type="ARBA" id="ARBA00022859"/>
    </source>
</evidence>
<evidence type="ECO:0000256" key="3">
    <source>
        <dbReference type="ARBA" id="ARBA00022692"/>
    </source>
</evidence>
<keyword evidence="11" id="KW-0491">MHC II</keyword>
<dbReference type="InterPro" id="IPR013783">
    <property type="entry name" value="Ig-like_fold"/>
</dbReference>
<reference evidence="16 17" key="1">
    <citation type="submission" date="2024-06" db="EMBL/GenBank/DDBJ databases">
        <title>The draft genome of Grus japonensis, version 3.</title>
        <authorList>
            <person name="Nabeshima K."/>
            <person name="Suzuki S."/>
            <person name="Onuma M."/>
        </authorList>
    </citation>
    <scope>NUCLEOTIDE SEQUENCE [LARGE SCALE GENOMIC DNA]</scope>
    <source>
        <strain evidence="16 17">451A</strain>
    </source>
</reference>
<dbReference type="InterPro" id="IPR043502">
    <property type="entry name" value="DNA/RNA_pol_sf"/>
</dbReference>
<dbReference type="Pfam" id="PF00078">
    <property type="entry name" value="RVT_1"/>
    <property type="match status" value="1"/>
</dbReference>
<evidence type="ECO:0000259" key="15">
    <source>
        <dbReference type="PROSITE" id="PS50878"/>
    </source>
</evidence>
<evidence type="ECO:0000256" key="9">
    <source>
        <dbReference type="ARBA" id="ARBA00023157"/>
    </source>
</evidence>
<dbReference type="Proteomes" id="UP001623348">
    <property type="component" value="Unassembled WGS sequence"/>
</dbReference>
<evidence type="ECO:0000313" key="17">
    <source>
        <dbReference type="Proteomes" id="UP001623348"/>
    </source>
</evidence>
<evidence type="ECO:0000256" key="2">
    <source>
        <dbReference type="ARBA" id="ARBA00007394"/>
    </source>
</evidence>
<evidence type="ECO:0000313" key="16">
    <source>
        <dbReference type="EMBL" id="GAB0201621.1"/>
    </source>
</evidence>
<comment type="caution">
    <text evidence="16">The sequence shown here is derived from an EMBL/GenBank/DDBJ whole genome shotgun (WGS) entry which is preliminary data.</text>
</comment>
<dbReference type="EMBL" id="BAAFJT010000032">
    <property type="protein sequence ID" value="GAB0201621.1"/>
    <property type="molecule type" value="Genomic_DNA"/>
</dbReference>
<dbReference type="InterPro" id="IPR050160">
    <property type="entry name" value="MHC/Immunoglobulin"/>
</dbReference>
<evidence type="ECO:0000256" key="11">
    <source>
        <dbReference type="ARBA" id="ARBA00023182"/>
    </source>
</evidence>
<dbReference type="SMART" id="SM00407">
    <property type="entry name" value="IGc1"/>
    <property type="match status" value="1"/>
</dbReference>
<dbReference type="PANTHER" id="PTHR19944:SF86">
    <property type="entry name" value="HLA CLASS II HISTOCOMPATIBILITY ANTIGEN, DR ALPHA CHAIN"/>
    <property type="match status" value="1"/>
</dbReference>
<keyword evidence="9" id="KW-1015">Disulfide bond</keyword>
<keyword evidence="5" id="KW-0391">Immunity</keyword>
<dbReference type="InterPro" id="IPR003006">
    <property type="entry name" value="Ig/MHC_CS"/>
</dbReference>
<dbReference type="CDD" id="cd05767">
    <property type="entry name" value="IgC1_MHC_II_alpha"/>
    <property type="match status" value="1"/>
</dbReference>
<dbReference type="SUPFAM" id="SSF54452">
    <property type="entry name" value="MHC antigen-recognition domain"/>
    <property type="match status" value="1"/>
</dbReference>
<dbReference type="InterPro" id="IPR014745">
    <property type="entry name" value="MHC_II_a/b_N"/>
</dbReference>
<dbReference type="SMART" id="SM00920">
    <property type="entry name" value="MHC_II_alpha"/>
    <property type="match status" value="1"/>
</dbReference>
<feature type="domain" description="Reverse transcriptase" evidence="15">
    <location>
        <begin position="161"/>
        <end position="436"/>
    </location>
</feature>
<dbReference type="InterPro" id="IPR011162">
    <property type="entry name" value="MHC_I/II-like_Ag-recog"/>
</dbReference>
<evidence type="ECO:0000256" key="7">
    <source>
        <dbReference type="ARBA" id="ARBA00023130"/>
    </source>
</evidence>
<evidence type="ECO:0000256" key="1">
    <source>
        <dbReference type="ARBA" id="ARBA00004479"/>
    </source>
</evidence>
<keyword evidence="4 13" id="KW-0732">Signal</keyword>
<dbReference type="InterPro" id="IPR007110">
    <property type="entry name" value="Ig-like_dom"/>
</dbReference>
<name>A0ABC9XW50_GRUJA</name>
<feature type="transmembrane region" description="Helical" evidence="12">
    <location>
        <begin position="222"/>
        <end position="240"/>
    </location>
</feature>
<evidence type="ECO:0000256" key="10">
    <source>
        <dbReference type="ARBA" id="ARBA00023180"/>
    </source>
</evidence>
<dbReference type="InterPro" id="IPR003597">
    <property type="entry name" value="Ig_C1-set"/>
</dbReference>
<dbReference type="Pfam" id="PF00993">
    <property type="entry name" value="MHC_II_alpha"/>
    <property type="match status" value="1"/>
</dbReference>